<evidence type="ECO:0000313" key="2">
    <source>
        <dbReference type="Proteomes" id="UP000295023"/>
    </source>
</evidence>
<reference evidence="1 2" key="1">
    <citation type="submission" date="2019-03" db="EMBL/GenBank/DDBJ databases">
        <title>Paracraurococcus aquatilis NE82 genome sequence.</title>
        <authorList>
            <person name="Zhao Y."/>
            <person name="Du Z."/>
        </authorList>
    </citation>
    <scope>NUCLEOTIDE SEQUENCE [LARGE SCALE GENOMIC DNA]</scope>
    <source>
        <strain evidence="1 2">NE82</strain>
    </source>
</reference>
<comment type="caution">
    <text evidence="1">The sequence shown here is derived from an EMBL/GenBank/DDBJ whole genome shotgun (WGS) entry which is preliminary data.</text>
</comment>
<dbReference type="AlphaFoldDB" id="A0A4R4D6Z7"/>
<dbReference type="Proteomes" id="UP000295023">
    <property type="component" value="Unassembled WGS sequence"/>
</dbReference>
<proteinExistence type="predicted"/>
<protein>
    <submittedName>
        <fullName evidence="1">Uncharacterized protein</fullName>
    </submittedName>
</protein>
<accession>A0A4R4D6Z7</accession>
<organism evidence="1 2">
    <name type="scientific">Roseicella aquatilis</name>
    <dbReference type="NCBI Taxonomy" id="2527868"/>
    <lineage>
        <taxon>Bacteria</taxon>
        <taxon>Pseudomonadati</taxon>
        <taxon>Pseudomonadota</taxon>
        <taxon>Alphaproteobacteria</taxon>
        <taxon>Acetobacterales</taxon>
        <taxon>Roseomonadaceae</taxon>
        <taxon>Roseicella</taxon>
    </lineage>
</organism>
<evidence type="ECO:0000313" key="1">
    <source>
        <dbReference type="EMBL" id="TCZ54273.1"/>
    </source>
</evidence>
<keyword evidence="2" id="KW-1185">Reference proteome</keyword>
<name>A0A4R4D6Z7_9PROT</name>
<dbReference type="RefSeq" id="WP_132295661.1">
    <property type="nucleotide sequence ID" value="NZ_SKBM01000033.1"/>
</dbReference>
<dbReference type="EMBL" id="SKBM01000033">
    <property type="protein sequence ID" value="TCZ54273.1"/>
    <property type="molecule type" value="Genomic_DNA"/>
</dbReference>
<sequence>MPVVTLVVAAGPGFPQGSPDRRYELSVVLTPGGQLDPEAWAADPTPWPARRIWPGAPSREGDVQFDADTGCWSVRLAPAPGEATEAAAQAQLMNTGQLRPGEYVTIREPDGSEFSYRVVAVA</sequence>
<gene>
    <name evidence="1" type="ORF">EXY23_23485</name>
</gene>
<dbReference type="OrthoDB" id="9801741at2"/>